<reference evidence="1" key="2">
    <citation type="submission" date="2020-09" db="EMBL/GenBank/DDBJ databases">
        <authorList>
            <person name="Sun Q."/>
            <person name="Zhou Y."/>
        </authorList>
    </citation>
    <scope>NUCLEOTIDE SEQUENCE</scope>
    <source>
        <strain evidence="1">CGMCC 1.10998</strain>
    </source>
</reference>
<evidence type="ECO:0000313" key="1">
    <source>
        <dbReference type="EMBL" id="GGC98704.1"/>
    </source>
</evidence>
<comment type="caution">
    <text evidence="1">The sequence shown here is derived from an EMBL/GenBank/DDBJ whole genome shotgun (WGS) entry which is preliminary data.</text>
</comment>
<dbReference type="AlphaFoldDB" id="A0A916V0H2"/>
<gene>
    <name evidence="1" type="ORF">GCM10011396_52800</name>
</gene>
<dbReference type="EMBL" id="BMED01000008">
    <property type="protein sequence ID" value="GGC98704.1"/>
    <property type="molecule type" value="Genomic_DNA"/>
</dbReference>
<dbReference type="Proteomes" id="UP000637423">
    <property type="component" value="Unassembled WGS sequence"/>
</dbReference>
<name>A0A916V0H2_9BURK</name>
<proteinExistence type="predicted"/>
<organism evidence="1 2">
    <name type="scientific">Undibacterium terreum</name>
    <dbReference type="NCBI Taxonomy" id="1224302"/>
    <lineage>
        <taxon>Bacteria</taxon>
        <taxon>Pseudomonadati</taxon>
        <taxon>Pseudomonadota</taxon>
        <taxon>Betaproteobacteria</taxon>
        <taxon>Burkholderiales</taxon>
        <taxon>Oxalobacteraceae</taxon>
        <taxon>Undibacterium</taxon>
    </lineage>
</organism>
<dbReference type="RefSeq" id="WP_188569163.1">
    <property type="nucleotide sequence ID" value="NZ_BMED01000008.1"/>
</dbReference>
<keyword evidence="2" id="KW-1185">Reference proteome</keyword>
<evidence type="ECO:0000313" key="2">
    <source>
        <dbReference type="Proteomes" id="UP000637423"/>
    </source>
</evidence>
<protein>
    <submittedName>
        <fullName evidence="1">Uncharacterized protein</fullName>
    </submittedName>
</protein>
<reference evidence="1" key="1">
    <citation type="journal article" date="2014" name="Int. J. Syst. Evol. Microbiol.">
        <title>Complete genome sequence of Corynebacterium casei LMG S-19264T (=DSM 44701T), isolated from a smear-ripened cheese.</title>
        <authorList>
            <consortium name="US DOE Joint Genome Institute (JGI-PGF)"/>
            <person name="Walter F."/>
            <person name="Albersmeier A."/>
            <person name="Kalinowski J."/>
            <person name="Ruckert C."/>
        </authorList>
    </citation>
    <scope>NUCLEOTIDE SEQUENCE</scope>
    <source>
        <strain evidence="1">CGMCC 1.10998</strain>
    </source>
</reference>
<sequence length="105" mass="11960">MKRPLDVQRPIFALTIAANSGFYVLEVKLDDSCYPVGAYQTPVIAWAIEMEFLIPYPVTLEGAQLHNEDILCPNGSIERASDCYYPNLDEWLTCKQSEYLKLKGR</sequence>
<accession>A0A916V0H2</accession>